<organism evidence="2 3">
    <name type="scientific">Etheostoma spectabile</name>
    <name type="common">orangethroat darter</name>
    <dbReference type="NCBI Taxonomy" id="54343"/>
    <lineage>
        <taxon>Eukaryota</taxon>
        <taxon>Metazoa</taxon>
        <taxon>Chordata</taxon>
        <taxon>Craniata</taxon>
        <taxon>Vertebrata</taxon>
        <taxon>Euteleostomi</taxon>
        <taxon>Actinopterygii</taxon>
        <taxon>Neopterygii</taxon>
        <taxon>Teleostei</taxon>
        <taxon>Neoteleostei</taxon>
        <taxon>Acanthomorphata</taxon>
        <taxon>Eupercaria</taxon>
        <taxon>Perciformes</taxon>
        <taxon>Percoidei</taxon>
        <taxon>Percidae</taxon>
        <taxon>Etheostomatinae</taxon>
        <taxon>Etheostoma</taxon>
    </lineage>
</organism>
<evidence type="ECO:0000256" key="1">
    <source>
        <dbReference type="SAM" id="MobiDB-lite"/>
    </source>
</evidence>
<dbReference type="Proteomes" id="UP000327493">
    <property type="component" value="Chromosome 3"/>
</dbReference>
<keyword evidence="3" id="KW-1185">Reference proteome</keyword>
<gene>
    <name evidence="2" type="ORF">FQN60_005187</name>
</gene>
<evidence type="ECO:0000313" key="2">
    <source>
        <dbReference type="EMBL" id="KAA8594353.1"/>
    </source>
</evidence>
<reference evidence="2 3" key="1">
    <citation type="submission" date="2019-08" db="EMBL/GenBank/DDBJ databases">
        <title>A chromosome-level genome assembly, high-density linkage maps, and genome scans reveal the genomic architecture of hybrid incompatibilities underlying speciation via character displacement in darters (Percidae: Etheostominae).</title>
        <authorList>
            <person name="Moran R.L."/>
            <person name="Catchen J.M."/>
            <person name="Fuller R.C."/>
        </authorList>
    </citation>
    <scope>NUCLEOTIDE SEQUENCE [LARGE SCALE GENOMIC DNA]</scope>
    <source>
        <strain evidence="2">EspeVRDwgs_2016</strain>
        <tissue evidence="2">Muscle</tissue>
    </source>
</reference>
<feature type="region of interest" description="Disordered" evidence="1">
    <location>
        <begin position="195"/>
        <end position="252"/>
    </location>
</feature>
<name>A0A5J5DM97_9PERO</name>
<feature type="compositionally biased region" description="Basic and acidic residues" evidence="1">
    <location>
        <begin position="210"/>
        <end position="252"/>
    </location>
</feature>
<accession>A0A5J5DM97</accession>
<sequence>MRRKEWSNMRKHYLETAQQLFLDGPAKPSKDLHWRYVIKTRPPPHAAINIKIKELYAEKMELRLNTGFQEDRDGHKSGVVCTGWEGARMVLARVASRRDVLLTFHRSGLIIYSLERMHQQAPAPVGGLVMSLPRLLPEKQLSQSAPLQTQQLLVVLSSCHTDQDTRNPTPLMYSSATSPEHIIPPNMSVCLAPVPPTRITPDKPLAGSHLQDRARQGSAELERRLDEERETGEGRGRKGGVERSREAWKRGN</sequence>
<proteinExistence type="predicted"/>
<comment type="caution">
    <text evidence="2">The sequence shown here is derived from an EMBL/GenBank/DDBJ whole genome shotgun (WGS) entry which is preliminary data.</text>
</comment>
<dbReference type="EMBL" id="VOFY01000003">
    <property type="protein sequence ID" value="KAA8594353.1"/>
    <property type="molecule type" value="Genomic_DNA"/>
</dbReference>
<evidence type="ECO:0000313" key="3">
    <source>
        <dbReference type="Proteomes" id="UP000327493"/>
    </source>
</evidence>
<protein>
    <submittedName>
        <fullName evidence="2">Uncharacterized protein</fullName>
    </submittedName>
</protein>
<dbReference type="AlphaFoldDB" id="A0A5J5DM97"/>